<dbReference type="KEGG" id="ang:An07g00960"/>
<reference evidence="1" key="1">
    <citation type="submission" date="2025-02" db="EMBL/GenBank/DDBJ databases">
        <authorList>
            <consortium name="NCBI Genome Project"/>
        </authorList>
    </citation>
    <scope>NUCLEOTIDE SEQUENCE</scope>
</reference>
<name>A0AAJ8BYM5_ASPNG</name>
<reference evidence="1" key="2">
    <citation type="submission" date="2025-08" db="UniProtKB">
        <authorList>
            <consortium name="RefSeq"/>
        </authorList>
    </citation>
    <scope>IDENTIFICATION</scope>
</reference>
<dbReference type="RefSeq" id="XP_059606098.1">
    <property type="nucleotide sequence ID" value="XM_059748193.1"/>
</dbReference>
<accession>A0AAJ8BYM5</accession>
<dbReference type="VEuPathDB" id="FungiDB:An07g00960"/>
<proteinExistence type="predicted"/>
<sequence>MNRPFQFIGLESWSLIPITMVGLSYPDGISQGGYFNTRLGSSTQ</sequence>
<dbReference type="AlphaFoldDB" id="A0AAJ8BYM5"/>
<dbReference type="GeneID" id="84591259"/>
<protein>
    <submittedName>
        <fullName evidence="1">Uncharacterized protein</fullName>
    </submittedName>
</protein>
<gene>
    <name evidence="1" type="ORF">An07g00960</name>
</gene>
<organism evidence="1">
    <name type="scientific">Aspergillus niger</name>
    <dbReference type="NCBI Taxonomy" id="5061"/>
    <lineage>
        <taxon>Eukaryota</taxon>
        <taxon>Fungi</taxon>
        <taxon>Dikarya</taxon>
        <taxon>Ascomycota</taxon>
        <taxon>Pezizomycotina</taxon>
        <taxon>Eurotiomycetes</taxon>
        <taxon>Eurotiomycetidae</taxon>
        <taxon>Eurotiales</taxon>
        <taxon>Aspergillaceae</taxon>
        <taxon>Aspergillus</taxon>
        <taxon>Aspergillus subgen. Circumdati</taxon>
    </lineage>
</organism>
<evidence type="ECO:0000313" key="1">
    <source>
        <dbReference type="RefSeq" id="XP_059606098.1"/>
    </source>
</evidence>